<proteinExistence type="inferred from homology"/>
<evidence type="ECO:0000313" key="9">
    <source>
        <dbReference type="Proteomes" id="UP000616885"/>
    </source>
</evidence>
<feature type="transmembrane region" description="Helical" evidence="6">
    <location>
        <begin position="124"/>
        <end position="148"/>
    </location>
</feature>
<reference evidence="8" key="1">
    <citation type="submission" date="2020-10" db="EMBL/GenBank/DDBJ databases">
        <title>High-Quality Genome Resource of Clonostachys rosea strain S41 by Oxford Nanopore Long-Read Sequencing.</title>
        <authorList>
            <person name="Wang H."/>
        </authorList>
    </citation>
    <scope>NUCLEOTIDE SEQUENCE</scope>
    <source>
        <strain evidence="8">S41</strain>
    </source>
</reference>
<keyword evidence="2 6" id="KW-0812">Transmembrane</keyword>
<feature type="transmembrane region" description="Helical" evidence="6">
    <location>
        <begin position="87"/>
        <end position="109"/>
    </location>
</feature>
<name>A0A8H7KAK4_BIOOC</name>
<keyword evidence="3 6" id="KW-1133">Transmembrane helix</keyword>
<comment type="similarity">
    <text evidence="5">Belongs to the SAT4 family.</text>
</comment>
<dbReference type="PANTHER" id="PTHR33048:SF47">
    <property type="entry name" value="INTEGRAL MEMBRANE PROTEIN-RELATED"/>
    <property type="match status" value="1"/>
</dbReference>
<dbReference type="AlphaFoldDB" id="A0A8H7KAK4"/>
<comment type="subcellular location">
    <subcellularLocation>
        <location evidence="1">Membrane</location>
        <topology evidence="1">Multi-pass membrane protein</topology>
    </subcellularLocation>
</comment>
<evidence type="ECO:0000313" key="8">
    <source>
        <dbReference type="EMBL" id="KAF9745265.1"/>
    </source>
</evidence>
<feature type="domain" description="Rhodopsin" evidence="7">
    <location>
        <begin position="28"/>
        <end position="148"/>
    </location>
</feature>
<dbReference type="Proteomes" id="UP000616885">
    <property type="component" value="Unassembled WGS sequence"/>
</dbReference>
<comment type="caution">
    <text evidence="8">The sequence shown here is derived from an EMBL/GenBank/DDBJ whole genome shotgun (WGS) entry which is preliminary data.</text>
</comment>
<sequence>MAATLDLPSSYSAAREEPPALSFLGVQCYCTPHVRIWKRWVPGTCINRKSVDFPSAVFNLIVDILIVLLPQRVLWRLQLNTSKKMGVSVNFGIGILAVAAAIGRVYAIAVLDYQNDVTYHATPVYLWSMAECTCVMLVFCIPPIPRIFTKHNHSRKLETSLQSIGRPSFSIRKVLSSSSSNNTQITKERVCRVASQDGQPMISSNARYNSGSQVQVAELNAVAFPSAKQWQTGCGGDGIICTRTFRTEEQFVSDNEFNPWDRAMGATRLP</sequence>
<dbReference type="Pfam" id="PF20684">
    <property type="entry name" value="Fung_rhodopsin"/>
    <property type="match status" value="1"/>
</dbReference>
<keyword evidence="4 6" id="KW-0472">Membrane</keyword>
<dbReference type="InterPro" id="IPR049326">
    <property type="entry name" value="Rhodopsin_dom_fungi"/>
</dbReference>
<accession>A0A8H7KAK4</accession>
<dbReference type="InterPro" id="IPR052337">
    <property type="entry name" value="SAT4-like"/>
</dbReference>
<evidence type="ECO:0000256" key="5">
    <source>
        <dbReference type="ARBA" id="ARBA00038359"/>
    </source>
</evidence>
<feature type="transmembrane region" description="Helical" evidence="6">
    <location>
        <begin position="56"/>
        <end position="75"/>
    </location>
</feature>
<evidence type="ECO:0000259" key="7">
    <source>
        <dbReference type="Pfam" id="PF20684"/>
    </source>
</evidence>
<dbReference type="EMBL" id="JADCTT010000013">
    <property type="protein sequence ID" value="KAF9745265.1"/>
    <property type="molecule type" value="Genomic_DNA"/>
</dbReference>
<dbReference type="GO" id="GO:0016020">
    <property type="term" value="C:membrane"/>
    <property type="evidence" value="ECO:0007669"/>
    <property type="project" value="UniProtKB-SubCell"/>
</dbReference>
<evidence type="ECO:0000256" key="1">
    <source>
        <dbReference type="ARBA" id="ARBA00004141"/>
    </source>
</evidence>
<evidence type="ECO:0000256" key="4">
    <source>
        <dbReference type="ARBA" id="ARBA00023136"/>
    </source>
</evidence>
<evidence type="ECO:0000256" key="2">
    <source>
        <dbReference type="ARBA" id="ARBA00022692"/>
    </source>
</evidence>
<gene>
    <name evidence="8" type="ORF">IM811_004887</name>
</gene>
<organism evidence="8 9">
    <name type="scientific">Bionectria ochroleuca</name>
    <name type="common">Gliocladium roseum</name>
    <dbReference type="NCBI Taxonomy" id="29856"/>
    <lineage>
        <taxon>Eukaryota</taxon>
        <taxon>Fungi</taxon>
        <taxon>Dikarya</taxon>
        <taxon>Ascomycota</taxon>
        <taxon>Pezizomycotina</taxon>
        <taxon>Sordariomycetes</taxon>
        <taxon>Hypocreomycetidae</taxon>
        <taxon>Hypocreales</taxon>
        <taxon>Bionectriaceae</taxon>
        <taxon>Clonostachys</taxon>
    </lineage>
</organism>
<evidence type="ECO:0000256" key="6">
    <source>
        <dbReference type="SAM" id="Phobius"/>
    </source>
</evidence>
<evidence type="ECO:0000256" key="3">
    <source>
        <dbReference type="ARBA" id="ARBA00022989"/>
    </source>
</evidence>
<dbReference type="PANTHER" id="PTHR33048">
    <property type="entry name" value="PTH11-LIKE INTEGRAL MEMBRANE PROTEIN (AFU_ORTHOLOGUE AFUA_5G11245)"/>
    <property type="match status" value="1"/>
</dbReference>
<protein>
    <recommendedName>
        <fullName evidence="7">Rhodopsin domain-containing protein</fullName>
    </recommendedName>
</protein>